<feature type="transmembrane region" description="Helical" evidence="2">
    <location>
        <begin position="15"/>
        <end position="35"/>
    </location>
</feature>
<evidence type="ECO:0000313" key="3">
    <source>
        <dbReference type="EMBL" id="MBC5656935.1"/>
    </source>
</evidence>
<feature type="region of interest" description="Disordered" evidence="1">
    <location>
        <begin position="189"/>
        <end position="231"/>
    </location>
</feature>
<proteinExistence type="predicted"/>
<keyword evidence="2" id="KW-0812">Transmembrane</keyword>
<dbReference type="Proteomes" id="UP000653904">
    <property type="component" value="Unassembled WGS sequence"/>
</dbReference>
<protein>
    <recommendedName>
        <fullName evidence="5">Pilus assembly protein PilO</fullName>
    </recommendedName>
</protein>
<keyword evidence="2" id="KW-1133">Transmembrane helix</keyword>
<evidence type="ECO:0000256" key="2">
    <source>
        <dbReference type="SAM" id="Phobius"/>
    </source>
</evidence>
<keyword evidence="2" id="KW-0472">Membrane</keyword>
<dbReference type="RefSeq" id="WP_186854924.1">
    <property type="nucleotide sequence ID" value="NZ_JACOOW010000008.1"/>
</dbReference>
<comment type="caution">
    <text evidence="3">The sequence shown here is derived from an EMBL/GenBank/DDBJ whole genome shotgun (WGS) entry which is preliminary data.</text>
</comment>
<dbReference type="AlphaFoldDB" id="A0AAW3X6B5"/>
<evidence type="ECO:0008006" key="5">
    <source>
        <dbReference type="Google" id="ProtNLM"/>
    </source>
</evidence>
<keyword evidence="4" id="KW-1185">Reference proteome</keyword>
<evidence type="ECO:0000313" key="4">
    <source>
        <dbReference type="Proteomes" id="UP000653904"/>
    </source>
</evidence>
<dbReference type="EMBL" id="JACOOW010000008">
    <property type="protein sequence ID" value="MBC5656935.1"/>
    <property type="molecule type" value="Genomic_DNA"/>
</dbReference>
<name>A0AAW3X6B5_9CLOT</name>
<feature type="compositionally biased region" description="Acidic residues" evidence="1">
    <location>
        <begin position="190"/>
        <end position="201"/>
    </location>
</feature>
<accession>A0AAW3X6B5</accession>
<organism evidence="3 4">
    <name type="scientific">Clostridium segne</name>
    <dbReference type="NCBI Taxonomy" id="2763038"/>
    <lineage>
        <taxon>Bacteria</taxon>
        <taxon>Bacillati</taxon>
        <taxon>Bacillota</taxon>
        <taxon>Clostridia</taxon>
        <taxon>Eubacteriales</taxon>
        <taxon>Clostridiaceae</taxon>
        <taxon>Clostridium</taxon>
    </lineage>
</organism>
<evidence type="ECO:0000256" key="1">
    <source>
        <dbReference type="SAM" id="MobiDB-lite"/>
    </source>
</evidence>
<sequence>MNSLGKYVLTKTQKIVLLVVVFALIAGGYYAGFYLPVQRRIEVADTAELDAQIQLEQMKAMQIRQMEEEIEENKASNAPMVPAYNHFKTETEKLNRIFANAYDFTFQYSEPQVDGMEIRRAMNISFTADSFDHAVSMLHEVVEGPYRCLIEDLSIQDDKDLENEELEDIRIHPVAVAFQLTYFETRYDAESEEGLELEPEETQAPSGLENADVSNLQRSDLETAAEAALGE</sequence>
<reference evidence="3 4" key="1">
    <citation type="submission" date="2020-08" db="EMBL/GenBank/DDBJ databases">
        <title>Genome public.</title>
        <authorList>
            <person name="Liu C."/>
            <person name="Sun Q."/>
        </authorList>
    </citation>
    <scope>NUCLEOTIDE SEQUENCE [LARGE SCALE GENOMIC DNA]</scope>
    <source>
        <strain evidence="3 4">BX14</strain>
    </source>
</reference>
<gene>
    <name evidence="3" type="ORF">H8S19_07630</name>
</gene>